<comment type="caution">
    <text evidence="2">The sequence shown here is derived from an EMBL/GenBank/DDBJ whole genome shotgun (WGS) entry which is preliminary data.</text>
</comment>
<gene>
    <name evidence="2" type="ORF">Q4I31_001455</name>
</gene>
<evidence type="ECO:0000313" key="3">
    <source>
        <dbReference type="Proteomes" id="UP001500131"/>
    </source>
</evidence>
<reference evidence="2 3" key="1">
    <citation type="submission" date="2024-02" db="EMBL/GenBank/DDBJ databases">
        <title>FIRST GENOME SEQUENCES OF Leishmania (Viannia) shawi, Leishmania (Viannia) lindenbergi AND Leishmania (Viannia) utingensis.</title>
        <authorList>
            <person name="Resadore F."/>
            <person name="Custodio M.G.F."/>
            <person name="Boite M.C."/>
            <person name="Cupolillo E."/>
            <person name="Ferreira G.E.M."/>
        </authorList>
    </citation>
    <scope>NUCLEOTIDE SEQUENCE [LARGE SCALE GENOMIC DNA]</scope>
    <source>
        <strain evidence="2 3">MHOM/BR/1966/M15733</strain>
    </source>
</reference>
<proteinExistence type="predicted"/>
<organism evidence="2 3">
    <name type="scientific">Leishmania lindenbergi</name>
    <dbReference type="NCBI Taxonomy" id="651832"/>
    <lineage>
        <taxon>Eukaryota</taxon>
        <taxon>Discoba</taxon>
        <taxon>Euglenozoa</taxon>
        <taxon>Kinetoplastea</taxon>
        <taxon>Metakinetoplastina</taxon>
        <taxon>Trypanosomatida</taxon>
        <taxon>Trypanosomatidae</taxon>
        <taxon>Leishmaniinae</taxon>
        <taxon>Leishmania</taxon>
    </lineage>
</organism>
<dbReference type="AlphaFoldDB" id="A0AAW3AUQ4"/>
<dbReference type="Gene3D" id="1.25.40.10">
    <property type="entry name" value="Tetratricopeptide repeat domain"/>
    <property type="match status" value="1"/>
</dbReference>
<dbReference type="SUPFAM" id="SSF48452">
    <property type="entry name" value="TPR-like"/>
    <property type="match status" value="1"/>
</dbReference>
<dbReference type="Proteomes" id="UP001500131">
    <property type="component" value="Unassembled WGS sequence"/>
</dbReference>
<sequence>MTCHLLLSSYYQCLPLCFKPRSGHVFLVFFLVLPFRVPCSLSESMDAKEFVRCFPKSAFSAKLVSSLESTEQRDSVVSLIDDAVYCDSWEAYFDFAEHNNVAITENVALAAVQAVGLDPLSAPLWVKAAACCESLESRKSLYEFGLSVPLYGWQQLFEEYRRCTDGHEGGDALSETECRRVSNVLATEKWPDRYAKFDTDAEAEGIRRAWLDLISSMLTSLDATAIARDLQLRRIELAMRQMCAQLPGDDSCWYQHALFQLRMLEDAEGAKKTVASGIAATGTSFALENIACVVDGILSVSNSSSASAADLLTATEALVQQRRAAEELTSNGVTKDRLRALRSVGKAAAQQGLGDWKIFSQWRTAEDMAAHDTRMAAKVLENGMICCSHFPSDALLLGSEAAQYHLLQRHEREALGYAEQQIEQQALLHHRGKIMASWNSLVRIENFLGLSFSKAAKRRAELFPQNRIATFMESCRVGDYLPCDKSAFQWIRFVEDYRVDKASVEETPFHGIVPPRNKAVAVKRGLQVECETPDDSQWIPLVPPPSCLPSREEENPDDVTGARELRGKLVYRVKVDARTAARCQREKTTRYHSKTGEEAVERGGALGALMRRVRPVNLTVGQTKRLQSVSADWIVHVLTVSELDLERMLKERTERQANRGNPV</sequence>
<feature type="signal peptide" evidence="1">
    <location>
        <begin position="1"/>
        <end position="42"/>
    </location>
</feature>
<evidence type="ECO:0000313" key="2">
    <source>
        <dbReference type="EMBL" id="KAL0511488.1"/>
    </source>
</evidence>
<keyword evidence="1" id="KW-0732">Signal</keyword>
<accession>A0AAW3AUQ4</accession>
<evidence type="ECO:0000256" key="1">
    <source>
        <dbReference type="SAM" id="SignalP"/>
    </source>
</evidence>
<name>A0AAW3AUQ4_9TRYP</name>
<keyword evidence="3" id="KW-1185">Reference proteome</keyword>
<dbReference type="InterPro" id="IPR011990">
    <property type="entry name" value="TPR-like_helical_dom_sf"/>
</dbReference>
<dbReference type="EMBL" id="JBAMZK010000010">
    <property type="protein sequence ID" value="KAL0511488.1"/>
    <property type="molecule type" value="Genomic_DNA"/>
</dbReference>
<protein>
    <submittedName>
        <fullName evidence="2">Uncharacterized protein</fullName>
    </submittedName>
</protein>
<feature type="chain" id="PRO_5043912786" evidence="1">
    <location>
        <begin position="43"/>
        <end position="663"/>
    </location>
</feature>